<dbReference type="EMBL" id="JQAT01000001">
    <property type="protein sequence ID" value="KRN29504.1"/>
    <property type="molecule type" value="Genomic_DNA"/>
</dbReference>
<dbReference type="Proteomes" id="UP000051751">
    <property type="component" value="Unassembled WGS sequence"/>
</dbReference>
<organism evidence="2 3">
    <name type="scientific">Lactobacillus selangorensis</name>
    <dbReference type="NCBI Taxonomy" id="81857"/>
    <lineage>
        <taxon>Bacteria</taxon>
        <taxon>Bacillati</taxon>
        <taxon>Bacillota</taxon>
        <taxon>Bacilli</taxon>
        <taxon>Lactobacillales</taxon>
        <taxon>Lactobacillaceae</taxon>
        <taxon>Lactobacillus</taxon>
    </lineage>
</organism>
<dbReference type="Proteomes" id="UP000051645">
    <property type="component" value="Unassembled WGS sequence"/>
</dbReference>
<reference evidence="3 4" key="1">
    <citation type="journal article" date="2015" name="Genome Announc.">
        <title>Expanding the biotechnology potential of lactobacilli through comparative genomics of 213 strains and associated genera.</title>
        <authorList>
            <person name="Sun Z."/>
            <person name="Harris H.M."/>
            <person name="McCann A."/>
            <person name="Guo C."/>
            <person name="Argimon S."/>
            <person name="Zhang W."/>
            <person name="Yang X."/>
            <person name="Jeffery I.B."/>
            <person name="Cooney J.C."/>
            <person name="Kagawa T.F."/>
            <person name="Liu W."/>
            <person name="Song Y."/>
            <person name="Salvetti E."/>
            <person name="Wrobel A."/>
            <person name="Rasinkangas P."/>
            <person name="Parkhill J."/>
            <person name="Rea M.C."/>
            <person name="O'Sullivan O."/>
            <person name="Ritari J."/>
            <person name="Douillard F.P."/>
            <person name="Paul Ross R."/>
            <person name="Yang R."/>
            <person name="Briner A.E."/>
            <person name="Felis G.E."/>
            <person name="de Vos W.M."/>
            <person name="Barrangou R."/>
            <person name="Klaenhammer T.R."/>
            <person name="Caufield P.W."/>
            <person name="Cui Y."/>
            <person name="Zhang H."/>
            <person name="O'Toole P.W."/>
        </authorList>
    </citation>
    <scope>NUCLEOTIDE SEQUENCE [LARGE SCALE GENOMIC DNA]</scope>
    <source>
        <strain evidence="1 4">ATCC BAA-66</strain>
        <strain evidence="2 3">DSM 13344</strain>
    </source>
</reference>
<name>A0A0R2G117_9LACO</name>
<dbReference type="AlphaFoldDB" id="A0A0R2G117"/>
<evidence type="ECO:0000313" key="3">
    <source>
        <dbReference type="Proteomes" id="UP000051645"/>
    </source>
</evidence>
<gene>
    <name evidence="1" type="ORF">IV38_GL000389</name>
    <name evidence="2" type="ORF">IV40_GL000279</name>
</gene>
<dbReference type="STRING" id="81857.IV38_GL000389"/>
<keyword evidence="3" id="KW-1185">Reference proteome</keyword>
<dbReference type="EMBL" id="JQAZ01000001">
    <property type="protein sequence ID" value="KRN33966.1"/>
    <property type="molecule type" value="Genomic_DNA"/>
</dbReference>
<protein>
    <submittedName>
        <fullName evidence="2">Uncharacterized protein</fullName>
    </submittedName>
</protein>
<sequence length="88" mass="9981">MNENPENYTFEDYRDDFLAATLKQLHLTKEQEHDIDFDAKNNGVVVAFLSNDHDNSITLPLGDEFENDVPAKDVAVGFAAQIKQQLLK</sequence>
<evidence type="ECO:0000313" key="4">
    <source>
        <dbReference type="Proteomes" id="UP000051751"/>
    </source>
</evidence>
<evidence type="ECO:0000313" key="1">
    <source>
        <dbReference type="EMBL" id="KRN29504.1"/>
    </source>
</evidence>
<comment type="caution">
    <text evidence="2">The sequence shown here is derived from an EMBL/GenBank/DDBJ whole genome shotgun (WGS) entry which is preliminary data.</text>
</comment>
<proteinExistence type="predicted"/>
<accession>A0A0R2G117</accession>
<evidence type="ECO:0000313" key="2">
    <source>
        <dbReference type="EMBL" id="KRN33966.1"/>
    </source>
</evidence>
<dbReference type="PATRIC" id="fig|81857.3.peg.394"/>
<dbReference type="RefSeq" id="WP_057768573.1">
    <property type="nucleotide sequence ID" value="NZ_JQAT01000001.1"/>
</dbReference>